<dbReference type="SUPFAM" id="SSF63829">
    <property type="entry name" value="Calcium-dependent phosphotriesterase"/>
    <property type="match status" value="1"/>
</dbReference>
<dbReference type="InterPro" id="IPR054550">
    <property type="entry name" value="Mala_s_1-like"/>
</dbReference>
<gene>
    <name evidence="1" type="ORF">B0T17DRAFT_618275</name>
</gene>
<dbReference type="InterPro" id="IPR011042">
    <property type="entry name" value="6-blade_b-propeller_TolB-like"/>
</dbReference>
<evidence type="ECO:0000313" key="1">
    <source>
        <dbReference type="EMBL" id="KAK0621889.1"/>
    </source>
</evidence>
<comment type="caution">
    <text evidence="1">The sequence shown here is derived from an EMBL/GenBank/DDBJ whole genome shotgun (WGS) entry which is preliminary data.</text>
</comment>
<proteinExistence type="predicted"/>
<dbReference type="AlphaFoldDB" id="A0AA40C1Z7"/>
<accession>A0AA40C1Z7</accession>
<dbReference type="Gene3D" id="2.120.10.30">
    <property type="entry name" value="TolB, C-terminal domain"/>
    <property type="match status" value="1"/>
</dbReference>
<dbReference type="CDD" id="cd12811">
    <property type="entry name" value="MALA"/>
    <property type="match status" value="1"/>
</dbReference>
<dbReference type="Proteomes" id="UP001174934">
    <property type="component" value="Unassembled WGS sequence"/>
</dbReference>
<dbReference type="EMBL" id="JAULSR010000004">
    <property type="protein sequence ID" value="KAK0621889.1"/>
    <property type="molecule type" value="Genomic_DNA"/>
</dbReference>
<sequence>MVAHSRGVPAGVIHQNIDNSVANEDQQQDAILFPSQSPSPKSCPTFDNRTFAINAYQLYPENMDWDGKLCQVYIGILFNASLGVYNPYKDKLTVINFPGVTLNPDFHVGGVAWDPYTGLASVIVGQGNAFNTDGANITGDNFIEKFDPRTQMFIWRLNITAVSKGIYGGFNDIAHDPDGNTFFCGTYPSSIMKVDPKGQAVIPWYLPATINQTARGYSGIVSHSSTIVVLDSGVGKLFRFDAKSKRGTPTLVPIQPDQIFEGGDSIRLPIKYSGRIMLVALHARGVAVLRSRNADWKTAEYLGLVPNSPTLPAGASVVSTVQIGNSLYIVNEWFGDSMVPGTLAGNRTTFPMVDITEQVDALNLPKGIDAGSDLAR</sequence>
<evidence type="ECO:0000313" key="2">
    <source>
        <dbReference type="Proteomes" id="UP001174934"/>
    </source>
</evidence>
<protein>
    <submittedName>
        <fullName evidence="1">Uncharacterized protein</fullName>
    </submittedName>
</protein>
<name>A0AA40C1Z7_9PEZI</name>
<keyword evidence="2" id="KW-1185">Reference proteome</keyword>
<organism evidence="1 2">
    <name type="scientific">Bombardia bombarda</name>
    <dbReference type="NCBI Taxonomy" id="252184"/>
    <lineage>
        <taxon>Eukaryota</taxon>
        <taxon>Fungi</taxon>
        <taxon>Dikarya</taxon>
        <taxon>Ascomycota</taxon>
        <taxon>Pezizomycotina</taxon>
        <taxon>Sordariomycetes</taxon>
        <taxon>Sordariomycetidae</taxon>
        <taxon>Sordariales</taxon>
        <taxon>Lasiosphaeriaceae</taxon>
        <taxon>Bombardia</taxon>
    </lineage>
</organism>
<reference evidence="1" key="1">
    <citation type="submission" date="2023-06" db="EMBL/GenBank/DDBJ databases">
        <title>Genome-scale phylogeny and comparative genomics of the fungal order Sordariales.</title>
        <authorList>
            <consortium name="Lawrence Berkeley National Laboratory"/>
            <person name="Hensen N."/>
            <person name="Bonometti L."/>
            <person name="Westerberg I."/>
            <person name="Brannstrom I.O."/>
            <person name="Guillou S."/>
            <person name="Cros-Aarteil S."/>
            <person name="Calhoun S."/>
            <person name="Haridas S."/>
            <person name="Kuo A."/>
            <person name="Mondo S."/>
            <person name="Pangilinan J."/>
            <person name="Riley R."/>
            <person name="LaButti K."/>
            <person name="Andreopoulos B."/>
            <person name="Lipzen A."/>
            <person name="Chen C."/>
            <person name="Yanf M."/>
            <person name="Daum C."/>
            <person name="Ng V."/>
            <person name="Clum A."/>
            <person name="Steindorff A."/>
            <person name="Ohm R."/>
            <person name="Martin F."/>
            <person name="Silar P."/>
            <person name="Natvig D."/>
            <person name="Lalanne C."/>
            <person name="Gautier V."/>
            <person name="Ament-velasquez S.L."/>
            <person name="Kruys A."/>
            <person name="Hutchinson M.I."/>
            <person name="Powell A.J."/>
            <person name="Barry K."/>
            <person name="Miller A.N."/>
            <person name="Grigoriev I.V."/>
            <person name="Debuchy R."/>
            <person name="Gladieux P."/>
            <person name="Thoren M.H."/>
            <person name="Johannesson H."/>
        </authorList>
    </citation>
    <scope>NUCLEOTIDE SEQUENCE</scope>
    <source>
        <strain evidence="1">SMH3391-2</strain>
    </source>
</reference>